<keyword evidence="2" id="KW-0238">DNA-binding</keyword>
<evidence type="ECO:0000256" key="3">
    <source>
        <dbReference type="ARBA" id="ARBA00023163"/>
    </source>
</evidence>
<dbReference type="EMBL" id="CAFABA010000054">
    <property type="protein sequence ID" value="CAB4830902.1"/>
    <property type="molecule type" value="Genomic_DNA"/>
</dbReference>
<evidence type="ECO:0000256" key="1">
    <source>
        <dbReference type="ARBA" id="ARBA00023015"/>
    </source>
</evidence>
<dbReference type="GO" id="GO:0003677">
    <property type="term" value="F:DNA binding"/>
    <property type="evidence" value="ECO:0007669"/>
    <property type="project" value="UniProtKB-KW"/>
</dbReference>
<evidence type="ECO:0000256" key="2">
    <source>
        <dbReference type="ARBA" id="ARBA00023125"/>
    </source>
</evidence>
<dbReference type="SMART" id="SM00347">
    <property type="entry name" value="HTH_MARR"/>
    <property type="match status" value="1"/>
</dbReference>
<protein>
    <submittedName>
        <fullName evidence="6">Unannotated protein</fullName>
    </submittedName>
</protein>
<dbReference type="EMBL" id="CAEZYR010000136">
    <property type="protein sequence ID" value="CAB4765355.1"/>
    <property type="molecule type" value="Genomic_DNA"/>
</dbReference>
<dbReference type="InterPro" id="IPR036388">
    <property type="entry name" value="WH-like_DNA-bd_sf"/>
</dbReference>
<dbReference type="InterPro" id="IPR036390">
    <property type="entry name" value="WH_DNA-bd_sf"/>
</dbReference>
<dbReference type="InterPro" id="IPR000835">
    <property type="entry name" value="HTH_MarR-typ"/>
</dbReference>
<dbReference type="EMBL" id="CAFBMH010000054">
    <property type="protein sequence ID" value="CAB4911802.1"/>
    <property type="molecule type" value="Genomic_DNA"/>
</dbReference>
<keyword evidence="3" id="KW-0804">Transcription</keyword>
<dbReference type="PROSITE" id="PS01117">
    <property type="entry name" value="HTH_MARR_1"/>
    <property type="match status" value="1"/>
</dbReference>
<gene>
    <name evidence="5" type="ORF">UFOPK2754_02727</name>
    <name evidence="6" type="ORF">UFOPK3139_01458</name>
    <name evidence="7" type="ORF">UFOPK3543_01559</name>
    <name evidence="8" type="ORF">UFOPK3967_02728</name>
</gene>
<evidence type="ECO:0000313" key="8">
    <source>
        <dbReference type="EMBL" id="CAB5020358.1"/>
    </source>
</evidence>
<dbReference type="PRINTS" id="PR00598">
    <property type="entry name" value="HTHMARR"/>
</dbReference>
<dbReference type="PANTHER" id="PTHR33164:SF57">
    <property type="entry name" value="MARR-FAMILY TRANSCRIPTIONAL REGULATOR"/>
    <property type="match status" value="1"/>
</dbReference>
<organism evidence="6">
    <name type="scientific">freshwater metagenome</name>
    <dbReference type="NCBI Taxonomy" id="449393"/>
    <lineage>
        <taxon>unclassified sequences</taxon>
        <taxon>metagenomes</taxon>
        <taxon>ecological metagenomes</taxon>
    </lineage>
</organism>
<dbReference type="Gene3D" id="1.10.10.10">
    <property type="entry name" value="Winged helix-like DNA-binding domain superfamily/Winged helix DNA-binding domain"/>
    <property type="match status" value="1"/>
</dbReference>
<sequence>MPVPPDDEYFRHLDTQLTAVIRLARHPRLTERMGAGTAGDSRLYLLLNLLHDRGPTRAADLLEAVAVDQSTLSRQLAALVERGLVQRDTDPTDGRAARIVVTALGDKTISSARAAWQETLADLMAEWSPEDRVALLRLLGKLSGDLAPVVYQGDIES</sequence>
<dbReference type="SUPFAM" id="SSF46785">
    <property type="entry name" value="Winged helix' DNA-binding domain"/>
    <property type="match status" value="1"/>
</dbReference>
<keyword evidence="1" id="KW-0805">Transcription regulation</keyword>
<dbReference type="GO" id="GO:0003700">
    <property type="term" value="F:DNA-binding transcription factor activity"/>
    <property type="evidence" value="ECO:0007669"/>
    <property type="project" value="InterPro"/>
</dbReference>
<dbReference type="EMBL" id="CAFBOS010000231">
    <property type="protein sequence ID" value="CAB5020358.1"/>
    <property type="molecule type" value="Genomic_DNA"/>
</dbReference>
<dbReference type="AlphaFoldDB" id="A0A6J7ADI1"/>
<accession>A0A6J7ADI1</accession>
<proteinExistence type="predicted"/>
<evidence type="ECO:0000259" key="4">
    <source>
        <dbReference type="PROSITE" id="PS50995"/>
    </source>
</evidence>
<evidence type="ECO:0000313" key="6">
    <source>
        <dbReference type="EMBL" id="CAB4830902.1"/>
    </source>
</evidence>
<evidence type="ECO:0000313" key="5">
    <source>
        <dbReference type="EMBL" id="CAB4765355.1"/>
    </source>
</evidence>
<dbReference type="InterPro" id="IPR023187">
    <property type="entry name" value="Tscrpt_reg_MarR-type_CS"/>
</dbReference>
<dbReference type="Pfam" id="PF01047">
    <property type="entry name" value="MarR"/>
    <property type="match status" value="1"/>
</dbReference>
<feature type="domain" description="HTH marR-type" evidence="4">
    <location>
        <begin position="14"/>
        <end position="144"/>
    </location>
</feature>
<evidence type="ECO:0000313" key="7">
    <source>
        <dbReference type="EMBL" id="CAB4911802.1"/>
    </source>
</evidence>
<name>A0A6J7ADI1_9ZZZZ</name>
<dbReference type="InterPro" id="IPR039422">
    <property type="entry name" value="MarR/SlyA-like"/>
</dbReference>
<dbReference type="PANTHER" id="PTHR33164">
    <property type="entry name" value="TRANSCRIPTIONAL REGULATOR, MARR FAMILY"/>
    <property type="match status" value="1"/>
</dbReference>
<dbReference type="GO" id="GO:0006950">
    <property type="term" value="P:response to stress"/>
    <property type="evidence" value="ECO:0007669"/>
    <property type="project" value="TreeGrafter"/>
</dbReference>
<dbReference type="PROSITE" id="PS50995">
    <property type="entry name" value="HTH_MARR_2"/>
    <property type="match status" value="1"/>
</dbReference>
<reference evidence="6" key="1">
    <citation type="submission" date="2020-05" db="EMBL/GenBank/DDBJ databases">
        <authorList>
            <person name="Chiriac C."/>
            <person name="Salcher M."/>
            <person name="Ghai R."/>
            <person name="Kavagutti S V."/>
        </authorList>
    </citation>
    <scope>NUCLEOTIDE SEQUENCE</scope>
</reference>